<proteinExistence type="predicted"/>
<gene>
    <name evidence="1" type="ORF">NIES806_39740</name>
</gene>
<dbReference type="KEGG" id="dcm:NIES806_39740"/>
<protein>
    <submittedName>
        <fullName evidence="1">Uncharacterized protein</fullName>
    </submittedName>
</protein>
<dbReference type="RefSeq" id="WP_096669923.1">
    <property type="nucleotide sequence ID" value="NZ_AP018316.1"/>
</dbReference>
<dbReference type="Proteomes" id="UP000218702">
    <property type="component" value="Chromosome"/>
</dbReference>
<sequence length="269" mass="30579">MLSEDQPTTNTEFGDILIKIIKNPYIPESKDLLIHEKPASDHRLQKSKLSDKEYSLVRDKWLKRIRDKNPYGHETIGLSYDLFIEMVQELFGCNEPNSPEMPINRTAVVHLVGTANPKPTRTGKPAATVQEPNLKFMSCFTDKYTYEQLKEIGDKVVAEYNRHRHGGTAPVKLSLDFSTPEKETLYLDSDEEFTNQPEESNNLRSLIHQTLSRKGTDILIGSGLDAMELLSLLIDKNPKISINTIRCLPILLGISSEEFIKLLYEDTDS</sequence>
<reference evidence="1 2" key="1">
    <citation type="submission" date="2017-06" db="EMBL/GenBank/DDBJ databases">
        <title>Genome sequencing of cyanobaciteial culture collection at National Institute for Environmental Studies (NIES).</title>
        <authorList>
            <person name="Hirose Y."/>
            <person name="Shimura Y."/>
            <person name="Fujisawa T."/>
            <person name="Nakamura Y."/>
            <person name="Kawachi M."/>
        </authorList>
    </citation>
    <scope>NUCLEOTIDE SEQUENCE [LARGE SCALE GENOMIC DNA]</scope>
    <source>
        <strain evidence="1 2">NIES-806</strain>
    </source>
</reference>
<name>A0A1Z4V8N2_9CYAN</name>
<organism evidence="1 2">
    <name type="scientific">Dolichospermum compactum NIES-806</name>
    <dbReference type="NCBI Taxonomy" id="1973481"/>
    <lineage>
        <taxon>Bacteria</taxon>
        <taxon>Bacillati</taxon>
        <taxon>Cyanobacteriota</taxon>
        <taxon>Cyanophyceae</taxon>
        <taxon>Nostocales</taxon>
        <taxon>Aphanizomenonaceae</taxon>
        <taxon>Dolichospermum</taxon>
        <taxon>Dolichospermum compactum</taxon>
    </lineage>
</organism>
<dbReference type="OrthoDB" id="10015133at2"/>
<dbReference type="EMBL" id="AP018316">
    <property type="protein sequence ID" value="BAZ87743.1"/>
    <property type="molecule type" value="Genomic_DNA"/>
</dbReference>
<dbReference type="AlphaFoldDB" id="A0A1Z4V8N2"/>
<accession>A0A1Z4V8N2</accession>
<evidence type="ECO:0000313" key="1">
    <source>
        <dbReference type="EMBL" id="BAZ87743.1"/>
    </source>
</evidence>
<evidence type="ECO:0000313" key="2">
    <source>
        <dbReference type="Proteomes" id="UP000218702"/>
    </source>
</evidence>
<keyword evidence="2" id="KW-1185">Reference proteome</keyword>